<gene>
    <name evidence="1" type="ORF">GCM10010390_65530</name>
</gene>
<comment type="caution">
    <text evidence="1">The sequence shown here is derived from an EMBL/GenBank/DDBJ whole genome shotgun (WGS) entry which is preliminary data.</text>
</comment>
<dbReference type="RefSeq" id="WP_346160822.1">
    <property type="nucleotide sequence ID" value="NZ_BAAABZ010000071.1"/>
</dbReference>
<name>A0ABN1DXN3_9ACTN</name>
<sequence length="46" mass="5321">MGKQTLCGAKTKKGTRCTRLAMVGYSRCQLHRGKWNKPQKKKTKKR</sequence>
<dbReference type="EMBL" id="BAAABZ010000071">
    <property type="protein sequence ID" value="GAA0554343.1"/>
    <property type="molecule type" value="Genomic_DNA"/>
</dbReference>
<organism evidence="1 2">
    <name type="scientific">Streptomyces mordarskii</name>
    <dbReference type="NCBI Taxonomy" id="1226758"/>
    <lineage>
        <taxon>Bacteria</taxon>
        <taxon>Bacillati</taxon>
        <taxon>Actinomycetota</taxon>
        <taxon>Actinomycetes</taxon>
        <taxon>Kitasatosporales</taxon>
        <taxon>Streptomycetaceae</taxon>
        <taxon>Streptomyces</taxon>
    </lineage>
</organism>
<evidence type="ECO:0000313" key="1">
    <source>
        <dbReference type="EMBL" id="GAA0554343.1"/>
    </source>
</evidence>
<dbReference type="NCBIfam" id="NF041373">
    <property type="entry name" value="HGG_STG"/>
    <property type="match status" value="1"/>
</dbReference>
<reference evidence="1 2" key="1">
    <citation type="journal article" date="2019" name="Int. J. Syst. Evol. Microbiol.">
        <title>The Global Catalogue of Microorganisms (GCM) 10K type strain sequencing project: providing services to taxonomists for standard genome sequencing and annotation.</title>
        <authorList>
            <consortium name="The Broad Institute Genomics Platform"/>
            <consortium name="The Broad Institute Genome Sequencing Center for Infectious Disease"/>
            <person name="Wu L."/>
            <person name="Ma J."/>
        </authorList>
    </citation>
    <scope>NUCLEOTIDE SEQUENCE [LARGE SCALE GENOMIC DNA]</scope>
    <source>
        <strain evidence="1 2">JCM 5052</strain>
    </source>
</reference>
<keyword evidence="2" id="KW-1185">Reference proteome</keyword>
<protein>
    <submittedName>
        <fullName evidence="1">Uncharacterized protein</fullName>
    </submittedName>
</protein>
<dbReference type="InterPro" id="IPR047675">
    <property type="entry name" value="Putative_zinc-bd"/>
</dbReference>
<evidence type="ECO:0000313" key="2">
    <source>
        <dbReference type="Proteomes" id="UP001501576"/>
    </source>
</evidence>
<accession>A0ABN1DXN3</accession>
<dbReference type="Proteomes" id="UP001501576">
    <property type="component" value="Unassembled WGS sequence"/>
</dbReference>
<proteinExistence type="predicted"/>